<evidence type="ECO:0000259" key="3">
    <source>
        <dbReference type="PROSITE" id="PS51000"/>
    </source>
</evidence>
<keyword evidence="2" id="KW-0804">Transcription</keyword>
<evidence type="ECO:0000313" key="4">
    <source>
        <dbReference type="EMBL" id="PUA82934.1"/>
    </source>
</evidence>
<dbReference type="PROSITE" id="PS52050">
    <property type="entry name" value="WYL"/>
    <property type="match status" value="1"/>
</dbReference>
<evidence type="ECO:0000256" key="2">
    <source>
        <dbReference type="ARBA" id="ARBA00023163"/>
    </source>
</evidence>
<dbReference type="PANTHER" id="PTHR34580:SF3">
    <property type="entry name" value="PROTEIN PAFB"/>
    <property type="match status" value="1"/>
</dbReference>
<dbReference type="InterPro" id="IPR001034">
    <property type="entry name" value="DeoR_HTH"/>
</dbReference>
<dbReference type="OrthoDB" id="8555652at2"/>
<gene>
    <name evidence="4" type="ORF">C7S10_04360</name>
</gene>
<dbReference type="Pfam" id="PF25583">
    <property type="entry name" value="WCX"/>
    <property type="match status" value="1"/>
</dbReference>
<dbReference type="SUPFAM" id="SSF46785">
    <property type="entry name" value="Winged helix' DNA-binding domain"/>
    <property type="match status" value="1"/>
</dbReference>
<dbReference type="Pfam" id="PF08279">
    <property type="entry name" value="HTH_11"/>
    <property type="match status" value="1"/>
</dbReference>
<name>A0A2R7Z2Z7_9ACTN</name>
<dbReference type="Proteomes" id="UP000244867">
    <property type="component" value="Unassembled WGS sequence"/>
</dbReference>
<dbReference type="PROSITE" id="PS51000">
    <property type="entry name" value="HTH_DEOR_2"/>
    <property type="match status" value="1"/>
</dbReference>
<dbReference type="GO" id="GO:0003700">
    <property type="term" value="F:DNA-binding transcription factor activity"/>
    <property type="evidence" value="ECO:0007669"/>
    <property type="project" value="InterPro"/>
</dbReference>
<accession>A0A2R7Z2Z7</accession>
<keyword evidence="1" id="KW-0805">Transcription regulation</keyword>
<dbReference type="RefSeq" id="WP_108343120.1">
    <property type="nucleotide sequence ID" value="NZ_PYXZ01000001.1"/>
</dbReference>
<sequence>MLGTSARLLALLGLLQSRPSWTGTALAERLDVDTRTVRKDVARLRELGYPIDAVRGRHGGYRLGTQGQLPPLLLDDDEAVAVALGLGTVDAAIPGLAATGQAALAKLERTLPERLRRRVRALQETTDVGPANTGTNVVDPEVDAQLLVDLASAIRDRTGLRFHYREDERIEADPYRLVSWHQRWYVVARERPTGDWQAFRADWMRLRVPGASRFDWRPLEDGDYSAFVLRQVASTGWQVHARILVDGSAEEVLARINPAVGVVETVDDDHCVLVTGADSLEIVAVWIGMLGLDFHVEAPAELVEHVRDLAARYARALPG</sequence>
<reference evidence="4 5" key="1">
    <citation type="submission" date="2018-03" db="EMBL/GenBank/DDBJ databases">
        <authorList>
            <person name="Keele B.F."/>
        </authorList>
    </citation>
    <scope>NUCLEOTIDE SEQUENCE [LARGE SCALE GENOMIC DNA]</scope>
    <source>
        <strain evidence="4 5">IB-3</strain>
    </source>
</reference>
<organism evidence="4 5">
    <name type="scientific">Nocardioides currus</name>
    <dbReference type="NCBI Taxonomy" id="2133958"/>
    <lineage>
        <taxon>Bacteria</taxon>
        <taxon>Bacillati</taxon>
        <taxon>Actinomycetota</taxon>
        <taxon>Actinomycetes</taxon>
        <taxon>Propionibacteriales</taxon>
        <taxon>Nocardioidaceae</taxon>
        <taxon>Nocardioides</taxon>
    </lineage>
</organism>
<dbReference type="InterPro" id="IPR026881">
    <property type="entry name" value="WYL_dom"/>
</dbReference>
<dbReference type="GO" id="GO:0003677">
    <property type="term" value="F:DNA binding"/>
    <property type="evidence" value="ECO:0007669"/>
    <property type="project" value="UniProtKB-KW"/>
</dbReference>
<dbReference type="InterPro" id="IPR051534">
    <property type="entry name" value="CBASS_pafABC_assoc_protein"/>
</dbReference>
<evidence type="ECO:0000313" key="5">
    <source>
        <dbReference type="Proteomes" id="UP000244867"/>
    </source>
</evidence>
<dbReference type="InterPro" id="IPR013196">
    <property type="entry name" value="HTH_11"/>
</dbReference>
<keyword evidence="4" id="KW-0238">DNA-binding</keyword>
<feature type="domain" description="HTH deoR-type" evidence="3">
    <location>
        <begin position="4"/>
        <end position="63"/>
    </location>
</feature>
<dbReference type="Pfam" id="PF13280">
    <property type="entry name" value="WYL"/>
    <property type="match status" value="1"/>
</dbReference>
<dbReference type="AlphaFoldDB" id="A0A2R7Z2Z7"/>
<dbReference type="InterPro" id="IPR036390">
    <property type="entry name" value="WH_DNA-bd_sf"/>
</dbReference>
<proteinExistence type="predicted"/>
<dbReference type="InterPro" id="IPR057727">
    <property type="entry name" value="WCX_dom"/>
</dbReference>
<dbReference type="PANTHER" id="PTHR34580">
    <property type="match status" value="1"/>
</dbReference>
<protein>
    <submittedName>
        <fullName evidence="4">DNA-binding transcriptional regulator</fullName>
    </submittedName>
</protein>
<dbReference type="EMBL" id="PYXZ01000001">
    <property type="protein sequence ID" value="PUA82934.1"/>
    <property type="molecule type" value="Genomic_DNA"/>
</dbReference>
<dbReference type="Gene3D" id="1.10.10.10">
    <property type="entry name" value="Winged helix-like DNA-binding domain superfamily/Winged helix DNA-binding domain"/>
    <property type="match status" value="1"/>
</dbReference>
<keyword evidence="5" id="KW-1185">Reference proteome</keyword>
<dbReference type="InterPro" id="IPR036388">
    <property type="entry name" value="WH-like_DNA-bd_sf"/>
</dbReference>
<comment type="caution">
    <text evidence="4">The sequence shown here is derived from an EMBL/GenBank/DDBJ whole genome shotgun (WGS) entry which is preliminary data.</text>
</comment>
<evidence type="ECO:0000256" key="1">
    <source>
        <dbReference type="ARBA" id="ARBA00023015"/>
    </source>
</evidence>